<comment type="caution">
    <text evidence="2">The sequence shown here is derived from an EMBL/GenBank/DDBJ whole genome shotgun (WGS) entry which is preliminary data.</text>
</comment>
<dbReference type="InterPro" id="IPR029044">
    <property type="entry name" value="Nucleotide-diphossugar_trans"/>
</dbReference>
<dbReference type="GO" id="GO:0016740">
    <property type="term" value="F:transferase activity"/>
    <property type="evidence" value="ECO:0007669"/>
    <property type="project" value="UniProtKB-KW"/>
</dbReference>
<proteinExistence type="predicted"/>
<dbReference type="Proteomes" id="UP000034176">
    <property type="component" value="Unassembled WGS sequence"/>
</dbReference>
<dbReference type="SUPFAM" id="SSF53448">
    <property type="entry name" value="Nucleotide-diphospho-sugar transferases"/>
    <property type="match status" value="1"/>
</dbReference>
<feature type="domain" description="Glycosyltransferase 2-like" evidence="1">
    <location>
        <begin position="4"/>
        <end position="132"/>
    </location>
</feature>
<dbReference type="CDD" id="cd02511">
    <property type="entry name" value="Beta4Glucosyltransferase"/>
    <property type="match status" value="1"/>
</dbReference>
<reference evidence="2 3" key="1">
    <citation type="journal article" date="2015" name="Nature">
        <title>rRNA introns, odd ribosomes, and small enigmatic genomes across a large radiation of phyla.</title>
        <authorList>
            <person name="Brown C.T."/>
            <person name="Hug L.A."/>
            <person name="Thomas B.C."/>
            <person name="Sharon I."/>
            <person name="Castelle C.J."/>
            <person name="Singh A."/>
            <person name="Wilkins M.J."/>
            <person name="Williams K.H."/>
            <person name="Banfield J.F."/>
        </authorList>
    </citation>
    <scope>NUCLEOTIDE SEQUENCE [LARGE SCALE GENOMIC DNA]</scope>
</reference>
<dbReference type="PANTHER" id="PTHR43630:SF2">
    <property type="entry name" value="GLYCOSYLTRANSFERASE"/>
    <property type="match status" value="1"/>
</dbReference>
<dbReference type="Pfam" id="PF00535">
    <property type="entry name" value="Glycos_transf_2"/>
    <property type="match status" value="1"/>
</dbReference>
<dbReference type="InterPro" id="IPR001173">
    <property type="entry name" value="Glyco_trans_2-like"/>
</dbReference>
<protein>
    <submittedName>
        <fullName evidence="2">Glycosyl transferase family 2</fullName>
    </submittedName>
</protein>
<dbReference type="Gene3D" id="3.90.550.10">
    <property type="entry name" value="Spore Coat Polysaccharide Biosynthesis Protein SpsA, Chain A"/>
    <property type="match status" value="1"/>
</dbReference>
<sequence>MILSAVINTWNEEKNLRRVLSSIKDYVDEIVIVDMESKDKTLDIAREFDAKIWSHPYLSYVEPARNFAINKAQGQWILLLDADEEMTKDMCVRLGRLISHGGYDYYRLPRKNIIFGKWISHSGWWPDYQIRLFKKGSVVWQDEIHSIPITQGKGIDLRAEEKNAIIHYHYENVSQYLERLNRYTSEEAKELIKSGHHFDWKNLIQKPISEFLSRFFVWEGYKDSLHGLALSILQAVSFFIVQLKVWEADEDFQDTKSINLLDSVWQLLNKAKKDFNYWYHVKKSQQGIKMKKYVHKLLAKFRL</sequence>
<accession>A0A0G0ASG2</accession>
<keyword evidence="2" id="KW-0808">Transferase</keyword>
<dbReference type="AlphaFoldDB" id="A0A0G0ASG2"/>
<evidence type="ECO:0000259" key="1">
    <source>
        <dbReference type="Pfam" id="PF00535"/>
    </source>
</evidence>
<organism evidence="2 3">
    <name type="scientific">Candidatus Gottesmanbacteria bacterium GW2011_GWA1_34_13</name>
    <dbReference type="NCBI Taxonomy" id="1618434"/>
    <lineage>
        <taxon>Bacteria</taxon>
        <taxon>Candidatus Gottesmaniibacteriota</taxon>
    </lineage>
</organism>
<evidence type="ECO:0000313" key="2">
    <source>
        <dbReference type="EMBL" id="KKP60038.1"/>
    </source>
</evidence>
<name>A0A0G0ASG2_9BACT</name>
<gene>
    <name evidence="2" type="ORF">UR52_C0001G0118</name>
</gene>
<dbReference type="PANTHER" id="PTHR43630">
    <property type="entry name" value="POLY-BETA-1,6-N-ACETYL-D-GLUCOSAMINE SYNTHASE"/>
    <property type="match status" value="1"/>
</dbReference>
<dbReference type="EMBL" id="LBPN01000001">
    <property type="protein sequence ID" value="KKP60038.1"/>
    <property type="molecule type" value="Genomic_DNA"/>
</dbReference>
<evidence type="ECO:0000313" key="3">
    <source>
        <dbReference type="Proteomes" id="UP000034176"/>
    </source>
</evidence>
<dbReference type="STRING" id="1618434.UR52_C0001G0118"/>